<sequence length="72" mass="8183">MPAVPVPPALVRRRETIAESMRPPTFKYLTATERDQILKRLELVDMLIRDHGVIDHSAHEWCDARDGCGTSL</sequence>
<dbReference type="STRING" id="370764.SAMN04489810_2129"/>
<dbReference type="Proteomes" id="UP000199009">
    <property type="component" value="Chromosome I"/>
</dbReference>
<name>A0A1G7ZQ52_9MICO</name>
<gene>
    <name evidence="1" type="ORF">SAMN04489810_2129</name>
</gene>
<proteinExistence type="predicted"/>
<organism evidence="1 2">
    <name type="scientific">Microbacterium pygmaeum</name>
    <dbReference type="NCBI Taxonomy" id="370764"/>
    <lineage>
        <taxon>Bacteria</taxon>
        <taxon>Bacillati</taxon>
        <taxon>Actinomycetota</taxon>
        <taxon>Actinomycetes</taxon>
        <taxon>Micrococcales</taxon>
        <taxon>Microbacteriaceae</taxon>
        <taxon>Microbacterium</taxon>
    </lineage>
</organism>
<dbReference type="AlphaFoldDB" id="A0A1G7ZQ52"/>
<reference evidence="1 2" key="1">
    <citation type="submission" date="2016-10" db="EMBL/GenBank/DDBJ databases">
        <authorList>
            <person name="de Groot N.N."/>
        </authorList>
    </citation>
    <scope>NUCLEOTIDE SEQUENCE [LARGE SCALE GENOMIC DNA]</scope>
    <source>
        <strain evidence="1 2">DSM 23142</strain>
    </source>
</reference>
<dbReference type="EMBL" id="LT629692">
    <property type="protein sequence ID" value="SDH10818.1"/>
    <property type="molecule type" value="Genomic_DNA"/>
</dbReference>
<accession>A0A1G7ZQ52</accession>
<dbReference type="RefSeq" id="WP_091489552.1">
    <property type="nucleotide sequence ID" value="NZ_LT629692.1"/>
</dbReference>
<evidence type="ECO:0000313" key="1">
    <source>
        <dbReference type="EMBL" id="SDH10818.1"/>
    </source>
</evidence>
<keyword evidence="2" id="KW-1185">Reference proteome</keyword>
<protein>
    <submittedName>
        <fullName evidence="1">Uncharacterized protein</fullName>
    </submittedName>
</protein>
<evidence type="ECO:0000313" key="2">
    <source>
        <dbReference type="Proteomes" id="UP000199009"/>
    </source>
</evidence>